<dbReference type="EnsemblMetazoa" id="OVOC1467.1">
    <property type="protein sequence ID" value="OVOC1467.1"/>
    <property type="gene ID" value="WBGene00238276"/>
</dbReference>
<name>A0A8R1XW13_ONCVO</name>
<evidence type="ECO:0000313" key="4">
    <source>
        <dbReference type="Proteomes" id="UP000024404"/>
    </source>
</evidence>
<evidence type="ECO:0000313" key="3">
    <source>
        <dbReference type="EnsemblMetazoa" id="OVOC1467.1"/>
    </source>
</evidence>
<dbReference type="EMBL" id="CMVM020000044">
    <property type="status" value="NOT_ANNOTATED_CDS"/>
    <property type="molecule type" value="Genomic_DNA"/>
</dbReference>
<protein>
    <recommendedName>
        <fullName evidence="5">Secreted protein</fullName>
    </recommendedName>
</protein>
<feature type="chain" id="PRO_5035720493" description="Secreted protein" evidence="2">
    <location>
        <begin position="29"/>
        <end position="69"/>
    </location>
</feature>
<accession>A0A8R1XW13</accession>
<dbReference type="Proteomes" id="UP000024404">
    <property type="component" value="Unassembled WGS sequence"/>
</dbReference>
<keyword evidence="2" id="KW-0732">Signal</keyword>
<dbReference type="AlphaFoldDB" id="A0A8R1XW13"/>
<evidence type="ECO:0000256" key="2">
    <source>
        <dbReference type="SAM" id="SignalP"/>
    </source>
</evidence>
<evidence type="ECO:0008006" key="5">
    <source>
        <dbReference type="Google" id="ProtNLM"/>
    </source>
</evidence>
<keyword evidence="4" id="KW-1185">Reference proteome</keyword>
<reference evidence="4" key="1">
    <citation type="submission" date="2013-10" db="EMBL/GenBank/DDBJ databases">
        <title>Genome sequencing of Onchocerca volvulus.</title>
        <authorList>
            <person name="Cotton J."/>
            <person name="Tsai J."/>
            <person name="Stanley E."/>
            <person name="Tracey A."/>
            <person name="Holroyd N."/>
            <person name="Lustigman S."/>
            <person name="Berriman M."/>
        </authorList>
    </citation>
    <scope>NUCLEOTIDE SEQUENCE</scope>
</reference>
<feature type="region of interest" description="Disordered" evidence="1">
    <location>
        <begin position="46"/>
        <end position="69"/>
    </location>
</feature>
<organism evidence="3 4">
    <name type="scientific">Onchocerca volvulus</name>
    <dbReference type="NCBI Taxonomy" id="6282"/>
    <lineage>
        <taxon>Eukaryota</taxon>
        <taxon>Metazoa</taxon>
        <taxon>Ecdysozoa</taxon>
        <taxon>Nematoda</taxon>
        <taxon>Chromadorea</taxon>
        <taxon>Rhabditida</taxon>
        <taxon>Spirurina</taxon>
        <taxon>Spiruromorpha</taxon>
        <taxon>Filarioidea</taxon>
        <taxon>Onchocercidae</taxon>
        <taxon>Onchocerca</taxon>
    </lineage>
</organism>
<proteinExistence type="predicted"/>
<reference evidence="3" key="2">
    <citation type="submission" date="2022-06" db="UniProtKB">
        <authorList>
            <consortium name="EnsemblMetazoa"/>
        </authorList>
    </citation>
    <scope>IDENTIFICATION</scope>
</reference>
<sequence length="69" mass="8302">MRKRDCRTKPIALTFNFFFLALRCTVQTRSRLRHLINVERRKMSNEMGRKSQVTMMTNDNNDYNDDSDN</sequence>
<evidence type="ECO:0000256" key="1">
    <source>
        <dbReference type="SAM" id="MobiDB-lite"/>
    </source>
</evidence>
<feature type="signal peptide" evidence="2">
    <location>
        <begin position="1"/>
        <end position="28"/>
    </location>
</feature>